<gene>
    <name evidence="4" type="ORF">KVT40_008926</name>
</gene>
<keyword evidence="2" id="KW-0472">Membrane</keyword>
<evidence type="ECO:0000313" key="5">
    <source>
        <dbReference type="Proteomes" id="UP000809789"/>
    </source>
</evidence>
<keyword evidence="3" id="KW-0732">Signal</keyword>
<sequence>MHSLHFLASALSLFSFVTHVLADFPAFQNDTDYAKKKWGNYTRQHFISEPAFWGPPVPNVMVSPQPGVSPSKHVMVTPYGWRLPRSNPMLLNAEDMSVVWYGPRLSWDTLGAAVQECNNTQYITLWSGFGADGWKKGNHFLLDENYNVKYNISAQGDFKYADAHELYITPQCTAIFTVYRNSPRNVTLNNVTTEYVLDSFFQEVDIATNSLIFQWNATEHVPIEETYWNSTILGEGHVSNAGFDWFHINSIQKDHRGNYLVSSRHMHAIYYVSGHNGHIIWQLGGKKNMFHDLSDGYATDFSWQHHARWADDSLTTLSLFDNRNTGFHRDPRQSSARGAVIHLDTYNHTATLAHQYLSPILARPYREGSMQLLHDGPSASGPNALVGWGMYPSFTEFAPDGRVVWDVAFSPPGLNRWSPDNYRSQKTNFTGRPRTSPKIAPGPRKEYAFNEHNSAFHIPLRDKSGAARGNDTVYFSWNGATEVKGWVVLARNSTQGELGTEDFWARTDREGFETSVFVGRGTRRVMVLAVGKGEVVIGRSRTVDMVDFSVYGSEELPDEEELGRWTREWQVWGRRSGREGVLGRFHAKWDDVKGGLKEASPPVAAAAGAGVGVAGTLAVLLVVLLVLRNKGGNIRRRLGRRGGFVRAATGEEREEAFYIGDDDENDDESVDGRYYDDRVVYGKKEVDSEESTLRSCSSSSDPMKEVD</sequence>
<reference evidence="4" key="1">
    <citation type="submission" date="2021-07" db="EMBL/GenBank/DDBJ databases">
        <title>Elsinoe batatas strain:CRI-CJ2 Genome sequencing and assembly.</title>
        <authorList>
            <person name="Huang L."/>
        </authorList>
    </citation>
    <scope>NUCLEOTIDE SEQUENCE</scope>
    <source>
        <strain evidence="4">CRI-CJ2</strain>
    </source>
</reference>
<evidence type="ECO:0000313" key="4">
    <source>
        <dbReference type="EMBL" id="KAG8623950.1"/>
    </source>
</evidence>
<keyword evidence="2" id="KW-1133">Transmembrane helix</keyword>
<feature type="signal peptide" evidence="3">
    <location>
        <begin position="1"/>
        <end position="22"/>
    </location>
</feature>
<accession>A0A8K0KXZ9</accession>
<keyword evidence="2" id="KW-0812">Transmembrane</keyword>
<dbReference type="Pfam" id="PF14269">
    <property type="entry name" value="Arylsulfotran_2"/>
    <property type="match status" value="1"/>
</dbReference>
<protein>
    <recommendedName>
        <fullName evidence="6">ASST-domain-containing protein</fullName>
    </recommendedName>
</protein>
<dbReference type="AlphaFoldDB" id="A0A8K0KXZ9"/>
<keyword evidence="5" id="KW-1185">Reference proteome</keyword>
<evidence type="ECO:0008006" key="6">
    <source>
        <dbReference type="Google" id="ProtNLM"/>
    </source>
</evidence>
<feature type="compositionally biased region" description="Polar residues" evidence="1">
    <location>
        <begin position="421"/>
        <end position="430"/>
    </location>
</feature>
<feature type="region of interest" description="Disordered" evidence="1">
    <location>
        <begin position="419"/>
        <end position="444"/>
    </location>
</feature>
<proteinExistence type="predicted"/>
<dbReference type="OrthoDB" id="5427350at2759"/>
<dbReference type="InterPro" id="IPR039535">
    <property type="entry name" value="ASST-like"/>
</dbReference>
<comment type="caution">
    <text evidence="4">The sequence shown here is derived from an EMBL/GenBank/DDBJ whole genome shotgun (WGS) entry which is preliminary data.</text>
</comment>
<dbReference type="InterPro" id="IPR053143">
    <property type="entry name" value="Arylsulfate_ST"/>
</dbReference>
<name>A0A8K0KXZ9_9PEZI</name>
<feature type="transmembrane region" description="Helical" evidence="2">
    <location>
        <begin position="603"/>
        <end position="627"/>
    </location>
</feature>
<organism evidence="4 5">
    <name type="scientific">Elsinoe batatas</name>
    <dbReference type="NCBI Taxonomy" id="2601811"/>
    <lineage>
        <taxon>Eukaryota</taxon>
        <taxon>Fungi</taxon>
        <taxon>Dikarya</taxon>
        <taxon>Ascomycota</taxon>
        <taxon>Pezizomycotina</taxon>
        <taxon>Dothideomycetes</taxon>
        <taxon>Dothideomycetidae</taxon>
        <taxon>Myriangiales</taxon>
        <taxon>Elsinoaceae</taxon>
        <taxon>Elsinoe</taxon>
    </lineage>
</organism>
<dbReference type="PANTHER" id="PTHR35340:SF5">
    <property type="entry name" value="ASST-DOMAIN-CONTAINING PROTEIN"/>
    <property type="match status" value="1"/>
</dbReference>
<evidence type="ECO:0000256" key="1">
    <source>
        <dbReference type="SAM" id="MobiDB-lite"/>
    </source>
</evidence>
<feature type="chain" id="PRO_5035481394" description="ASST-domain-containing protein" evidence="3">
    <location>
        <begin position="23"/>
        <end position="707"/>
    </location>
</feature>
<dbReference type="EMBL" id="JAESVG020000010">
    <property type="protein sequence ID" value="KAG8623950.1"/>
    <property type="molecule type" value="Genomic_DNA"/>
</dbReference>
<evidence type="ECO:0000256" key="2">
    <source>
        <dbReference type="SAM" id="Phobius"/>
    </source>
</evidence>
<dbReference type="Proteomes" id="UP000809789">
    <property type="component" value="Unassembled WGS sequence"/>
</dbReference>
<dbReference type="PANTHER" id="PTHR35340">
    <property type="entry name" value="PQQ ENZYME REPEAT PROTEIN-RELATED"/>
    <property type="match status" value="1"/>
</dbReference>
<evidence type="ECO:0000256" key="3">
    <source>
        <dbReference type="SAM" id="SignalP"/>
    </source>
</evidence>